<evidence type="ECO:0000313" key="3">
    <source>
        <dbReference type="Proteomes" id="UP001596099"/>
    </source>
</evidence>
<feature type="region of interest" description="Disordered" evidence="1">
    <location>
        <begin position="23"/>
        <end position="70"/>
    </location>
</feature>
<reference evidence="2 3" key="1">
    <citation type="journal article" date="2019" name="Int. J. Syst. Evol. Microbiol.">
        <title>The Global Catalogue of Microorganisms (GCM) 10K type strain sequencing project: providing services to taxonomists for standard genome sequencing and annotation.</title>
        <authorList>
            <consortium name="The Broad Institute Genomics Platform"/>
            <consortium name="The Broad Institute Genome Sequencing Center for Infectious Disease"/>
            <person name="Wu L."/>
            <person name="Ma J."/>
        </authorList>
    </citation>
    <scope>NUCLEOTIDE SEQUENCE [LARGE SCALE GENOMIC DNA]</scope>
    <source>
        <strain evidence="2 3">CGMCC 1.12543</strain>
    </source>
</reference>
<name>A0ABD5RJ32_9EURY</name>
<comment type="caution">
    <text evidence="2">The sequence shown here is derived from an EMBL/GenBank/DDBJ whole genome shotgun (WGS) entry which is preliminary data.</text>
</comment>
<dbReference type="PROSITE" id="PS51257">
    <property type="entry name" value="PROKAR_LIPOPROTEIN"/>
    <property type="match status" value="1"/>
</dbReference>
<dbReference type="Proteomes" id="UP001596099">
    <property type="component" value="Unassembled WGS sequence"/>
</dbReference>
<dbReference type="AlphaFoldDB" id="A0ABD5RJ32"/>
<dbReference type="RefSeq" id="WP_247413548.1">
    <property type="nucleotide sequence ID" value="NZ_JALLGW010000001.1"/>
</dbReference>
<proteinExistence type="predicted"/>
<dbReference type="EMBL" id="JBHSQH010000001">
    <property type="protein sequence ID" value="MFC5970616.1"/>
    <property type="molecule type" value="Genomic_DNA"/>
</dbReference>
<organism evidence="2 3">
    <name type="scientific">Halomarina salina</name>
    <dbReference type="NCBI Taxonomy" id="1872699"/>
    <lineage>
        <taxon>Archaea</taxon>
        <taxon>Methanobacteriati</taxon>
        <taxon>Methanobacteriota</taxon>
        <taxon>Stenosarchaea group</taxon>
        <taxon>Halobacteria</taxon>
        <taxon>Halobacteriales</taxon>
        <taxon>Natronomonadaceae</taxon>
        <taxon>Halomarina</taxon>
    </lineage>
</organism>
<evidence type="ECO:0000256" key="1">
    <source>
        <dbReference type="SAM" id="MobiDB-lite"/>
    </source>
</evidence>
<sequence length="169" mass="17797">MALRIHSLLLVAVLLTAGCLGGSSGAPPSATDETTVETTRPDPTPPTARWTEQAGPNGYPDPPSTLTNQSATQAALQYEETFVLNALAASDVDSYGLGGVFGAETTVLDRADGGVYVRVRRGYSWTRTVRSTVDGTQVAEQSNADLTAEATYFVSTEAIRRVDGTAIRT</sequence>
<accession>A0ABD5RJ32</accession>
<keyword evidence="3" id="KW-1185">Reference proteome</keyword>
<evidence type="ECO:0000313" key="2">
    <source>
        <dbReference type="EMBL" id="MFC5970616.1"/>
    </source>
</evidence>
<gene>
    <name evidence="2" type="ORF">ACFPYI_04655</name>
</gene>
<protein>
    <submittedName>
        <fullName evidence="2">Uncharacterized protein</fullName>
    </submittedName>
</protein>